<feature type="domain" description="LysM" evidence="4">
    <location>
        <begin position="45"/>
        <end position="89"/>
    </location>
</feature>
<dbReference type="PANTHER" id="PTHR34997:SF1">
    <property type="entry name" value="PEPTIDOGLYCAN-BINDING LYSIN DOMAIN"/>
    <property type="match status" value="1"/>
</dbReference>
<keyword evidence="1" id="KW-0147">Chitin-binding</keyword>
<accession>A0A103XTI0</accession>
<dbReference type="SUPFAM" id="SSF54106">
    <property type="entry name" value="LysM domain"/>
    <property type="match status" value="1"/>
</dbReference>
<evidence type="ECO:0000259" key="4">
    <source>
        <dbReference type="PROSITE" id="PS51782"/>
    </source>
</evidence>
<dbReference type="STRING" id="59895.A0A103XTI0"/>
<gene>
    <name evidence="5" type="ORF">Ccrd_001313</name>
</gene>
<organism evidence="5 6">
    <name type="scientific">Cynara cardunculus var. scolymus</name>
    <name type="common">Globe artichoke</name>
    <name type="synonym">Cynara scolymus</name>
    <dbReference type="NCBI Taxonomy" id="59895"/>
    <lineage>
        <taxon>Eukaryota</taxon>
        <taxon>Viridiplantae</taxon>
        <taxon>Streptophyta</taxon>
        <taxon>Embryophyta</taxon>
        <taxon>Tracheophyta</taxon>
        <taxon>Spermatophyta</taxon>
        <taxon>Magnoliopsida</taxon>
        <taxon>eudicotyledons</taxon>
        <taxon>Gunneridae</taxon>
        <taxon>Pentapetalae</taxon>
        <taxon>asterids</taxon>
        <taxon>campanulids</taxon>
        <taxon>Asterales</taxon>
        <taxon>Asteraceae</taxon>
        <taxon>Carduoideae</taxon>
        <taxon>Cardueae</taxon>
        <taxon>Carduinae</taxon>
        <taxon>Cynara</taxon>
    </lineage>
</organism>
<reference evidence="5 6" key="1">
    <citation type="journal article" date="2016" name="Sci. Rep.">
        <title>The genome sequence of the outbreeding globe artichoke constructed de novo incorporating a phase-aware low-pass sequencing strategy of F1 progeny.</title>
        <authorList>
            <person name="Scaglione D."/>
            <person name="Reyes-Chin-Wo S."/>
            <person name="Acquadro A."/>
            <person name="Froenicke L."/>
            <person name="Portis E."/>
            <person name="Beitel C."/>
            <person name="Tirone M."/>
            <person name="Mauro R."/>
            <person name="Lo Monaco A."/>
            <person name="Mauromicale G."/>
            <person name="Faccioli P."/>
            <person name="Cattivelli L."/>
            <person name="Rieseberg L."/>
            <person name="Michelmore R."/>
            <person name="Lanteri S."/>
        </authorList>
    </citation>
    <scope>NUCLEOTIDE SEQUENCE [LARGE SCALE GENOMIC DNA]</scope>
    <source>
        <strain evidence="5">2C</strain>
    </source>
</reference>
<dbReference type="Gene3D" id="3.10.350.10">
    <property type="entry name" value="LysM domain"/>
    <property type="match status" value="1"/>
</dbReference>
<evidence type="ECO:0000256" key="1">
    <source>
        <dbReference type="ARBA" id="ARBA00022669"/>
    </source>
</evidence>
<dbReference type="Pfam" id="PF01476">
    <property type="entry name" value="LysM"/>
    <property type="match status" value="1"/>
</dbReference>
<dbReference type="PROSITE" id="PS51782">
    <property type="entry name" value="LYSM"/>
    <property type="match status" value="1"/>
</dbReference>
<dbReference type="PANTHER" id="PTHR34997">
    <property type="entry name" value="AM15"/>
    <property type="match status" value="1"/>
</dbReference>
<feature type="chain" id="PRO_5007119090" evidence="3">
    <location>
        <begin position="28"/>
        <end position="94"/>
    </location>
</feature>
<dbReference type="CDD" id="cd00118">
    <property type="entry name" value="LysM"/>
    <property type="match status" value="1"/>
</dbReference>
<dbReference type="InterPro" id="IPR052210">
    <property type="entry name" value="LysM1-like"/>
</dbReference>
<evidence type="ECO:0000256" key="3">
    <source>
        <dbReference type="SAM" id="SignalP"/>
    </source>
</evidence>
<dbReference type="EMBL" id="LEKV01004267">
    <property type="protein sequence ID" value="KVH96602.1"/>
    <property type="molecule type" value="Genomic_DNA"/>
</dbReference>
<dbReference type="Proteomes" id="UP000243975">
    <property type="component" value="Unassembled WGS sequence"/>
</dbReference>
<keyword evidence="6" id="KW-1185">Reference proteome</keyword>
<evidence type="ECO:0000256" key="2">
    <source>
        <dbReference type="ARBA" id="ARBA00023026"/>
    </source>
</evidence>
<comment type="caution">
    <text evidence="5">The sequence shown here is derived from an EMBL/GenBank/DDBJ whole genome shotgun (WGS) entry which is preliminary data.</text>
</comment>
<dbReference type="OMA" id="MAYNKAS"/>
<evidence type="ECO:0000313" key="5">
    <source>
        <dbReference type="EMBL" id="KVH96602.1"/>
    </source>
</evidence>
<proteinExistence type="predicted"/>
<keyword evidence="2" id="KW-0843">Virulence</keyword>
<dbReference type="AlphaFoldDB" id="A0A103XTI0"/>
<evidence type="ECO:0000313" key="6">
    <source>
        <dbReference type="Proteomes" id="UP000243975"/>
    </source>
</evidence>
<dbReference type="SMART" id="SM00257">
    <property type="entry name" value="LysM"/>
    <property type="match status" value="1"/>
</dbReference>
<sequence>MAYNKASMLLSCILLLSFALLISVGESKVSFHKSLKRQPVLVCNKIYGTQAGDTCFSIIQAFHLTTTAFSTINPNLNCDKVFVGEWLCVNGFSI</sequence>
<protein>
    <submittedName>
        <fullName evidence="5">Peptidoglycan-binding lysin domain-containing protein</fullName>
    </submittedName>
</protein>
<keyword evidence="3" id="KW-0732">Signal</keyword>
<dbReference type="InterPro" id="IPR036779">
    <property type="entry name" value="LysM_dom_sf"/>
</dbReference>
<dbReference type="Gramene" id="KVH96602">
    <property type="protein sequence ID" value="KVH96602"/>
    <property type="gene ID" value="Ccrd_001313"/>
</dbReference>
<feature type="signal peptide" evidence="3">
    <location>
        <begin position="1"/>
        <end position="27"/>
    </location>
</feature>
<dbReference type="GO" id="GO:0008061">
    <property type="term" value="F:chitin binding"/>
    <property type="evidence" value="ECO:0007669"/>
    <property type="project" value="UniProtKB-KW"/>
</dbReference>
<dbReference type="InterPro" id="IPR018392">
    <property type="entry name" value="LysM"/>
</dbReference>
<name>A0A103XTI0_CYNCS</name>